<keyword evidence="2" id="KW-1185">Reference proteome</keyword>
<proteinExistence type="predicted"/>
<sequence length="61" mass="6332">MSSRHLHDPFAMTVVSTHATSDGVVSYLRCACGAWEVRGSALVGTARSRGPHPSTPGAHSA</sequence>
<organism evidence="1 2">
    <name type="scientific">Nonomuraea corallina</name>
    <dbReference type="NCBI Taxonomy" id="2989783"/>
    <lineage>
        <taxon>Bacteria</taxon>
        <taxon>Bacillati</taxon>
        <taxon>Actinomycetota</taxon>
        <taxon>Actinomycetes</taxon>
        <taxon>Streptosporangiales</taxon>
        <taxon>Streptosporangiaceae</taxon>
        <taxon>Nonomuraea</taxon>
    </lineage>
</organism>
<evidence type="ECO:0000313" key="1">
    <source>
        <dbReference type="EMBL" id="MDA0632614.1"/>
    </source>
</evidence>
<evidence type="ECO:0000313" key="2">
    <source>
        <dbReference type="Proteomes" id="UP001144036"/>
    </source>
</evidence>
<name>A0ABT4S604_9ACTN</name>
<gene>
    <name evidence="1" type="ORF">OUY22_04230</name>
</gene>
<dbReference type="Proteomes" id="UP001144036">
    <property type="component" value="Unassembled WGS sequence"/>
</dbReference>
<dbReference type="EMBL" id="JAPNNL010000009">
    <property type="protein sequence ID" value="MDA0632614.1"/>
    <property type="molecule type" value="Genomic_DNA"/>
</dbReference>
<reference evidence="1" key="1">
    <citation type="submission" date="2022-11" db="EMBL/GenBank/DDBJ databases">
        <title>Nonomuraea corallina sp. nov., a new species of the genus Nonomuraea isolated from sea side sediment in Thai sea.</title>
        <authorList>
            <person name="Ngamcharungchit C."/>
            <person name="Matsumoto A."/>
            <person name="Suriyachadkun C."/>
            <person name="Panbangred W."/>
            <person name="Inahashi Y."/>
            <person name="Intra B."/>
        </authorList>
    </citation>
    <scope>NUCLEOTIDE SEQUENCE</scope>
    <source>
        <strain evidence="1">MCN248</strain>
    </source>
</reference>
<accession>A0ABT4S604</accession>
<comment type="caution">
    <text evidence="1">The sequence shown here is derived from an EMBL/GenBank/DDBJ whole genome shotgun (WGS) entry which is preliminary data.</text>
</comment>
<dbReference type="RefSeq" id="WP_270153389.1">
    <property type="nucleotide sequence ID" value="NZ_JAPNNL010000009.1"/>
</dbReference>
<protein>
    <submittedName>
        <fullName evidence="1">Uncharacterized protein</fullName>
    </submittedName>
</protein>